<evidence type="ECO:0000256" key="2">
    <source>
        <dbReference type="ARBA" id="ARBA00023125"/>
    </source>
</evidence>
<dbReference type="InterPro" id="IPR014710">
    <property type="entry name" value="RmlC-like_jellyroll"/>
</dbReference>
<proteinExistence type="predicted"/>
<sequence length="227" mass="24661">MNRLMKPGARERETLLNSGLLSMLGVESVAAMMEIAIIGNLPARQILFREGEPADMLHCVLSGYIRLYKLDPDGREADVELYGPGDLVGASVVLDGGRYAATAQAAEPALIARFDLKRVRDIANRRPDLAVALTDAVSAQLAKVFGCLANDRLHTAPQRVARYLLGHCPQDGKAVSFRLPYQKSLLAGKLGLAPEALSRAFSMLRDHGVTVRGRLVHIGDPEALRRL</sequence>
<dbReference type="GO" id="GO:0003677">
    <property type="term" value="F:DNA binding"/>
    <property type="evidence" value="ECO:0007669"/>
    <property type="project" value="UniProtKB-KW"/>
</dbReference>
<dbReference type="PANTHER" id="PTHR24567:SF74">
    <property type="entry name" value="HTH-TYPE TRANSCRIPTIONAL REGULATOR ARCR"/>
    <property type="match status" value="1"/>
</dbReference>
<dbReference type="Gene3D" id="1.10.10.10">
    <property type="entry name" value="Winged helix-like DNA-binding domain superfamily/Winged helix DNA-binding domain"/>
    <property type="match status" value="1"/>
</dbReference>
<comment type="caution">
    <text evidence="6">The sequence shown here is derived from an EMBL/GenBank/DDBJ whole genome shotgun (WGS) entry which is preliminary data.</text>
</comment>
<organism evidence="6 7">
    <name type="scientific">Shinella kummerowiae</name>
    <dbReference type="NCBI Taxonomy" id="417745"/>
    <lineage>
        <taxon>Bacteria</taxon>
        <taxon>Pseudomonadati</taxon>
        <taxon>Pseudomonadota</taxon>
        <taxon>Alphaproteobacteria</taxon>
        <taxon>Hyphomicrobiales</taxon>
        <taxon>Rhizobiaceae</taxon>
        <taxon>Shinella</taxon>
    </lineage>
</organism>
<dbReference type="Proteomes" id="UP000435802">
    <property type="component" value="Unassembled WGS sequence"/>
</dbReference>
<dbReference type="PROSITE" id="PS51063">
    <property type="entry name" value="HTH_CRP_2"/>
    <property type="match status" value="1"/>
</dbReference>
<dbReference type="PROSITE" id="PS50042">
    <property type="entry name" value="CNMP_BINDING_3"/>
    <property type="match status" value="1"/>
</dbReference>
<dbReference type="GO" id="GO:0005829">
    <property type="term" value="C:cytosol"/>
    <property type="evidence" value="ECO:0007669"/>
    <property type="project" value="TreeGrafter"/>
</dbReference>
<dbReference type="CDD" id="cd00038">
    <property type="entry name" value="CAP_ED"/>
    <property type="match status" value="1"/>
</dbReference>
<evidence type="ECO:0000313" key="6">
    <source>
        <dbReference type="EMBL" id="MXN49057.1"/>
    </source>
</evidence>
<dbReference type="GO" id="GO:0003700">
    <property type="term" value="F:DNA-binding transcription factor activity"/>
    <property type="evidence" value="ECO:0007669"/>
    <property type="project" value="TreeGrafter"/>
</dbReference>
<evidence type="ECO:0000259" key="4">
    <source>
        <dbReference type="PROSITE" id="PS50042"/>
    </source>
</evidence>
<evidence type="ECO:0000313" key="7">
    <source>
        <dbReference type="Proteomes" id="UP000435802"/>
    </source>
</evidence>
<dbReference type="RefSeq" id="WP_160862542.1">
    <property type="nucleotide sequence ID" value="NZ_WUMK01000015.1"/>
</dbReference>
<dbReference type="Gene3D" id="2.60.120.10">
    <property type="entry name" value="Jelly Rolls"/>
    <property type="match status" value="1"/>
</dbReference>
<dbReference type="InterPro" id="IPR012318">
    <property type="entry name" value="HTH_CRP"/>
</dbReference>
<feature type="domain" description="HTH crp-type" evidence="5">
    <location>
        <begin position="154"/>
        <end position="222"/>
    </location>
</feature>
<keyword evidence="3" id="KW-0804">Transcription</keyword>
<dbReference type="Pfam" id="PF00027">
    <property type="entry name" value="cNMP_binding"/>
    <property type="match status" value="1"/>
</dbReference>
<dbReference type="SUPFAM" id="SSF46785">
    <property type="entry name" value="Winged helix' DNA-binding domain"/>
    <property type="match status" value="1"/>
</dbReference>
<keyword evidence="1" id="KW-0805">Transcription regulation</keyword>
<dbReference type="SMART" id="SM00100">
    <property type="entry name" value="cNMP"/>
    <property type="match status" value="1"/>
</dbReference>
<name>A0A6N8SL60_9HYPH</name>
<dbReference type="InterPro" id="IPR036388">
    <property type="entry name" value="WH-like_DNA-bd_sf"/>
</dbReference>
<dbReference type="PANTHER" id="PTHR24567">
    <property type="entry name" value="CRP FAMILY TRANSCRIPTIONAL REGULATORY PROTEIN"/>
    <property type="match status" value="1"/>
</dbReference>
<keyword evidence="7" id="KW-1185">Reference proteome</keyword>
<dbReference type="SMART" id="SM00419">
    <property type="entry name" value="HTH_CRP"/>
    <property type="match status" value="1"/>
</dbReference>
<protein>
    <submittedName>
        <fullName evidence="6">Cyclic nucleotide-binding domain-containing protein</fullName>
    </submittedName>
</protein>
<dbReference type="OrthoDB" id="190787at2"/>
<dbReference type="SUPFAM" id="SSF51206">
    <property type="entry name" value="cAMP-binding domain-like"/>
    <property type="match status" value="1"/>
</dbReference>
<keyword evidence="2" id="KW-0238">DNA-binding</keyword>
<feature type="domain" description="Cyclic nucleotide-binding" evidence="4">
    <location>
        <begin position="20"/>
        <end position="122"/>
    </location>
</feature>
<evidence type="ECO:0000259" key="5">
    <source>
        <dbReference type="PROSITE" id="PS51063"/>
    </source>
</evidence>
<dbReference type="InterPro" id="IPR036390">
    <property type="entry name" value="WH_DNA-bd_sf"/>
</dbReference>
<gene>
    <name evidence="6" type="ORF">GR138_28030</name>
</gene>
<dbReference type="InterPro" id="IPR018490">
    <property type="entry name" value="cNMP-bd_dom_sf"/>
</dbReference>
<dbReference type="InterPro" id="IPR050397">
    <property type="entry name" value="Env_Response_Regulators"/>
</dbReference>
<accession>A0A6N8SL60</accession>
<dbReference type="EMBL" id="WUMK01000015">
    <property type="protein sequence ID" value="MXN49057.1"/>
    <property type="molecule type" value="Genomic_DNA"/>
</dbReference>
<evidence type="ECO:0000256" key="1">
    <source>
        <dbReference type="ARBA" id="ARBA00023015"/>
    </source>
</evidence>
<dbReference type="InterPro" id="IPR000595">
    <property type="entry name" value="cNMP-bd_dom"/>
</dbReference>
<dbReference type="Pfam" id="PF13545">
    <property type="entry name" value="HTH_Crp_2"/>
    <property type="match status" value="1"/>
</dbReference>
<dbReference type="AlphaFoldDB" id="A0A6N8SL60"/>
<reference evidence="6 7" key="1">
    <citation type="submission" date="2019-12" db="EMBL/GenBank/DDBJ databases">
        <title>Shinella kummerowiae sp. nov., a symbiotic bacterium isolated from root nodules of the herbal legume Kummerowia stipulacea.</title>
        <authorList>
            <person name="Gao J."/>
        </authorList>
    </citation>
    <scope>NUCLEOTIDE SEQUENCE [LARGE SCALE GENOMIC DNA]</scope>
    <source>
        <strain evidence="6 7">CCBAU 25048</strain>
    </source>
</reference>
<evidence type="ECO:0000256" key="3">
    <source>
        <dbReference type="ARBA" id="ARBA00023163"/>
    </source>
</evidence>